<keyword evidence="2" id="KW-1185">Reference proteome</keyword>
<organism evidence="1 2">
    <name type="scientific">Alternaria panax</name>
    <dbReference type="NCBI Taxonomy" id="48097"/>
    <lineage>
        <taxon>Eukaryota</taxon>
        <taxon>Fungi</taxon>
        <taxon>Dikarya</taxon>
        <taxon>Ascomycota</taxon>
        <taxon>Pezizomycotina</taxon>
        <taxon>Dothideomycetes</taxon>
        <taxon>Pleosporomycetidae</taxon>
        <taxon>Pleosporales</taxon>
        <taxon>Pleosporineae</taxon>
        <taxon>Pleosporaceae</taxon>
        <taxon>Alternaria</taxon>
        <taxon>Alternaria sect. Panax</taxon>
    </lineage>
</organism>
<dbReference type="AlphaFoldDB" id="A0AAD4IDR1"/>
<accession>A0AAD4IDR1</accession>
<protein>
    <submittedName>
        <fullName evidence="1">Uncharacterized protein</fullName>
    </submittedName>
</protein>
<dbReference type="EMBL" id="JAANER010000003">
    <property type="protein sequence ID" value="KAG9192556.1"/>
    <property type="molecule type" value="Genomic_DNA"/>
</dbReference>
<dbReference type="Proteomes" id="UP001199106">
    <property type="component" value="Unassembled WGS sequence"/>
</dbReference>
<reference evidence="1" key="1">
    <citation type="submission" date="2021-07" db="EMBL/GenBank/DDBJ databases">
        <title>Genome Resource of American Ginseng Black Spot Pathogen Alternaria panax.</title>
        <authorList>
            <person name="Qiu C."/>
            <person name="Wang W."/>
            <person name="Liu Z."/>
        </authorList>
    </citation>
    <scope>NUCLEOTIDE SEQUENCE</scope>
    <source>
        <strain evidence="1">BNCC115425</strain>
    </source>
</reference>
<sequence>MLHPLKRFFIDTASQGALPLRFIIQRTILPISSPQRKTLTTLHSAIRTSKSTSTISLFEARSLLYLLERFVAGIREPIAAWVAGEEEEAAAVEMWPVTTQAQLQVNIDKILGIVESKTFEWPERWVKPDDPNDVNMDAQENSDEEMIKIGDLEAAVSVEDEVGNRSEER</sequence>
<proteinExistence type="predicted"/>
<comment type="caution">
    <text evidence="1">The sequence shown here is derived from an EMBL/GenBank/DDBJ whole genome shotgun (WGS) entry which is preliminary data.</text>
</comment>
<name>A0AAD4IDR1_9PLEO</name>
<evidence type="ECO:0000313" key="1">
    <source>
        <dbReference type="EMBL" id="KAG9192556.1"/>
    </source>
</evidence>
<gene>
    <name evidence="1" type="ORF">G6011_11290</name>
</gene>
<evidence type="ECO:0000313" key="2">
    <source>
        <dbReference type="Proteomes" id="UP001199106"/>
    </source>
</evidence>